<organism evidence="1 2">
    <name type="scientific">Rhynocoris fuscipes</name>
    <dbReference type="NCBI Taxonomy" id="488301"/>
    <lineage>
        <taxon>Eukaryota</taxon>
        <taxon>Metazoa</taxon>
        <taxon>Ecdysozoa</taxon>
        <taxon>Arthropoda</taxon>
        <taxon>Hexapoda</taxon>
        <taxon>Insecta</taxon>
        <taxon>Pterygota</taxon>
        <taxon>Neoptera</taxon>
        <taxon>Paraneoptera</taxon>
        <taxon>Hemiptera</taxon>
        <taxon>Heteroptera</taxon>
        <taxon>Panheteroptera</taxon>
        <taxon>Cimicomorpha</taxon>
        <taxon>Reduviidae</taxon>
        <taxon>Harpactorinae</taxon>
        <taxon>Harpactorini</taxon>
        <taxon>Rhynocoris</taxon>
    </lineage>
</organism>
<proteinExistence type="predicted"/>
<dbReference type="EMBL" id="JAPXFL010000006">
    <property type="protein sequence ID" value="KAK9505922.1"/>
    <property type="molecule type" value="Genomic_DNA"/>
</dbReference>
<evidence type="ECO:0000313" key="1">
    <source>
        <dbReference type="EMBL" id="KAK9505922.1"/>
    </source>
</evidence>
<sequence>MNDNSRTSEWILMIFFLDDRMGKVRSVVCNSHDLIEAAKNMIQPISQETNQNSFKNALLKSSLDVLRGSYLLARDSVVPRDVFLKGRTGFGHSSICSDEHASEARTKLVEEQWRCLKEKQN</sequence>
<dbReference type="AlphaFoldDB" id="A0AAW1D632"/>
<keyword evidence="2" id="KW-1185">Reference proteome</keyword>
<accession>A0AAW1D632</accession>
<comment type="caution">
    <text evidence="1">The sequence shown here is derived from an EMBL/GenBank/DDBJ whole genome shotgun (WGS) entry which is preliminary data.</text>
</comment>
<reference evidence="1 2" key="1">
    <citation type="submission" date="2022-12" db="EMBL/GenBank/DDBJ databases">
        <title>Chromosome-level genome assembly of true bugs.</title>
        <authorList>
            <person name="Ma L."/>
            <person name="Li H."/>
        </authorList>
    </citation>
    <scope>NUCLEOTIDE SEQUENCE [LARGE SCALE GENOMIC DNA]</scope>
    <source>
        <strain evidence="1">Lab_2022b</strain>
    </source>
</reference>
<name>A0AAW1D632_9HEMI</name>
<evidence type="ECO:0000313" key="2">
    <source>
        <dbReference type="Proteomes" id="UP001461498"/>
    </source>
</evidence>
<gene>
    <name evidence="1" type="ORF">O3M35_009881</name>
</gene>
<dbReference type="Proteomes" id="UP001461498">
    <property type="component" value="Unassembled WGS sequence"/>
</dbReference>
<protein>
    <submittedName>
        <fullName evidence="1">Uncharacterized protein</fullName>
    </submittedName>
</protein>